<keyword evidence="6 9" id="KW-0472">Membrane</keyword>
<evidence type="ECO:0000256" key="9">
    <source>
        <dbReference type="RuleBase" id="RU363032"/>
    </source>
</evidence>
<comment type="similarity">
    <text evidence="9">Belongs to the binding-protein-dependent transport system permease family.</text>
</comment>
<dbReference type="PANTHER" id="PTHR47737">
    <property type="entry name" value="GLYCINE BETAINE/PROLINE BETAINE TRANSPORT SYSTEM PERMEASE PROTEIN PROW"/>
    <property type="match status" value="1"/>
</dbReference>
<comment type="subcellular location">
    <subcellularLocation>
        <location evidence="1 9">Cell membrane</location>
        <topology evidence="1 9">Multi-pass membrane protein</topology>
    </subcellularLocation>
</comment>
<keyword evidence="13" id="KW-1185">Reference proteome</keyword>
<accession>A0A4R1Y9T6</accession>
<dbReference type="InterPro" id="IPR000515">
    <property type="entry name" value="MetI-like"/>
</dbReference>
<feature type="transmembrane region" description="Helical" evidence="9">
    <location>
        <begin position="402"/>
        <end position="423"/>
    </location>
</feature>
<dbReference type="PANTHER" id="PTHR47737:SF1">
    <property type="entry name" value="GLYCINE BETAINE_PROLINE BETAINE TRANSPORT SYSTEM PERMEASE PROTEIN PROW"/>
    <property type="match status" value="1"/>
</dbReference>
<dbReference type="Gene3D" id="3.10.105.10">
    <property type="entry name" value="Dipeptide-binding Protein, Domain 3"/>
    <property type="match status" value="1"/>
</dbReference>
<keyword evidence="2 9" id="KW-0813">Transport</keyword>
<evidence type="ECO:0000256" key="5">
    <source>
        <dbReference type="ARBA" id="ARBA00022989"/>
    </source>
</evidence>
<dbReference type="FunFam" id="1.10.3720.10:FF:000001">
    <property type="entry name" value="Glycine betaine ABC transporter, permease"/>
    <property type="match status" value="1"/>
</dbReference>
<evidence type="ECO:0000256" key="8">
    <source>
        <dbReference type="ARBA" id="ARBA00035652"/>
    </source>
</evidence>
<dbReference type="CDD" id="cd06261">
    <property type="entry name" value="TM_PBP2"/>
    <property type="match status" value="1"/>
</dbReference>
<evidence type="ECO:0000256" key="3">
    <source>
        <dbReference type="ARBA" id="ARBA00022475"/>
    </source>
</evidence>
<keyword evidence="5 9" id="KW-1133">Transmembrane helix</keyword>
<dbReference type="GO" id="GO:0031460">
    <property type="term" value="P:glycine betaine transport"/>
    <property type="evidence" value="ECO:0007669"/>
    <property type="project" value="TreeGrafter"/>
</dbReference>
<dbReference type="AlphaFoldDB" id="A0A4R1Y9T6"/>
<reference evidence="12 13" key="1">
    <citation type="submission" date="2019-03" db="EMBL/GenBank/DDBJ databases">
        <title>Genomic analyses of the natural microbiome of Caenorhabditis elegans.</title>
        <authorList>
            <person name="Samuel B."/>
        </authorList>
    </citation>
    <scope>NUCLEOTIDE SEQUENCE [LARGE SCALE GENOMIC DNA]</scope>
    <source>
        <strain evidence="12 13">JUb89</strain>
    </source>
</reference>
<comment type="similarity">
    <text evidence="8">In the N-terminal section; belongs to the binding-protein-dependent transport system permease family.</text>
</comment>
<dbReference type="Proteomes" id="UP000294963">
    <property type="component" value="Unassembled WGS sequence"/>
</dbReference>
<protein>
    <submittedName>
        <fullName evidence="12">Glycine betaine/proline transport system substrate-binding protein</fullName>
    </submittedName>
</protein>
<evidence type="ECO:0000256" key="4">
    <source>
        <dbReference type="ARBA" id="ARBA00022692"/>
    </source>
</evidence>
<feature type="transmembrane region" description="Helical" evidence="9">
    <location>
        <begin position="472"/>
        <end position="499"/>
    </location>
</feature>
<dbReference type="CDD" id="cd13641">
    <property type="entry name" value="PBP2_HisX_like"/>
    <property type="match status" value="1"/>
</dbReference>
<name>A0A4R1Y9T6_ACICA</name>
<evidence type="ECO:0000256" key="7">
    <source>
        <dbReference type="ARBA" id="ARBA00035642"/>
    </source>
</evidence>
<dbReference type="GO" id="GO:0043190">
    <property type="term" value="C:ATP-binding cassette (ABC) transporter complex"/>
    <property type="evidence" value="ECO:0007669"/>
    <property type="project" value="InterPro"/>
</dbReference>
<dbReference type="PROSITE" id="PS50928">
    <property type="entry name" value="ABC_TM1"/>
    <property type="match status" value="1"/>
</dbReference>
<keyword evidence="3" id="KW-1003">Cell membrane</keyword>
<dbReference type="InterPro" id="IPR007210">
    <property type="entry name" value="ABC_Gly_betaine_transp_sub-bd"/>
</dbReference>
<feature type="transmembrane region" description="Helical" evidence="9">
    <location>
        <begin position="370"/>
        <end position="390"/>
    </location>
</feature>
<dbReference type="Gene3D" id="3.40.190.100">
    <property type="entry name" value="Glycine betaine-binding periplasmic protein, domain 2"/>
    <property type="match status" value="1"/>
</dbReference>
<evidence type="ECO:0000313" key="12">
    <source>
        <dbReference type="EMBL" id="TCM69793.1"/>
    </source>
</evidence>
<dbReference type="Pfam" id="PF04069">
    <property type="entry name" value="OpuAC"/>
    <property type="match status" value="1"/>
</dbReference>
<keyword evidence="10" id="KW-0732">Signal</keyword>
<feature type="domain" description="ABC transmembrane type-1" evidence="11">
    <location>
        <begin position="424"/>
        <end position="603"/>
    </location>
</feature>
<dbReference type="EMBL" id="SLVJ01000002">
    <property type="protein sequence ID" value="TCM69793.1"/>
    <property type="molecule type" value="Genomic_DNA"/>
</dbReference>
<comment type="caution">
    <text evidence="12">The sequence shown here is derived from an EMBL/GenBank/DDBJ whole genome shotgun (WGS) entry which is preliminary data.</text>
</comment>
<gene>
    <name evidence="12" type="ORF">EC844_10252</name>
</gene>
<evidence type="ECO:0000256" key="1">
    <source>
        <dbReference type="ARBA" id="ARBA00004651"/>
    </source>
</evidence>
<feature type="transmembrane region" description="Helical" evidence="9">
    <location>
        <begin position="429"/>
        <end position="451"/>
    </location>
</feature>
<dbReference type="Gene3D" id="1.10.3720.10">
    <property type="entry name" value="MetI-like"/>
    <property type="match status" value="1"/>
</dbReference>
<evidence type="ECO:0000256" key="10">
    <source>
        <dbReference type="SAM" id="SignalP"/>
    </source>
</evidence>
<dbReference type="Pfam" id="PF00528">
    <property type="entry name" value="BPD_transp_1"/>
    <property type="match status" value="1"/>
</dbReference>
<dbReference type="GO" id="GO:0005275">
    <property type="term" value="F:amine transmembrane transporter activity"/>
    <property type="evidence" value="ECO:0007669"/>
    <property type="project" value="TreeGrafter"/>
</dbReference>
<dbReference type="GO" id="GO:0015871">
    <property type="term" value="P:choline transport"/>
    <property type="evidence" value="ECO:0007669"/>
    <property type="project" value="TreeGrafter"/>
</dbReference>
<dbReference type="GO" id="GO:0015226">
    <property type="term" value="F:carnitine transmembrane transporter activity"/>
    <property type="evidence" value="ECO:0007669"/>
    <property type="project" value="TreeGrafter"/>
</dbReference>
<evidence type="ECO:0000313" key="13">
    <source>
        <dbReference type="Proteomes" id="UP000294963"/>
    </source>
</evidence>
<evidence type="ECO:0000256" key="6">
    <source>
        <dbReference type="ARBA" id="ARBA00023136"/>
    </source>
</evidence>
<feature type="chain" id="PRO_5020754622" evidence="10">
    <location>
        <begin position="20"/>
        <end position="616"/>
    </location>
</feature>
<dbReference type="InterPro" id="IPR035906">
    <property type="entry name" value="MetI-like_sf"/>
</dbReference>
<evidence type="ECO:0000259" key="11">
    <source>
        <dbReference type="PROSITE" id="PS50928"/>
    </source>
</evidence>
<sequence length="616" mass="68424">MMPRLICLVLMLLSSSVYAACTQPIKMAALSWESGQFTTAVIKQILQQAYGCEVIEVSGSSSAQENALIQNDLQLIAEIWQGRSTVLADGLKSNQIQVFGNTLAGGATQGWYIPRYLAEQYPDLRHYQDLFRYPSLFQAQFQSNTDAAKGRFLTCPKGWVCEGFNQRLLHNTGLNQHYSIVQPGTGAALDAEISAYYEQKKPVLFYYWQPAGLMAKYDFVPLRFPSFNAQCWDQLVDKTSKDPCISGFPVSQLSIAASNAFVKQHPELVEMLKKIQFSPEQLNGAILSMNENQRSATDQANLFMLEHPAQWQAWLSPTAIQQMQLQQTAPKQQDFFPKWDMQDQLNQQLKHLVVQFSDPLRQFSAVIEGYFISPVLQLLTVVPAWAWILLTGALAWYSSRNWGLSLMSMLGLFLIGALGLWTALLETCALLFCSVLLTLLIGIPVGIWVGLKPRAYKWIQPLLDVMQTMPSFVYLIPILMLFGLGHVPALFATLIYAIAPLIRLTALGIQQVNPSLIEAGSAFGSSPRQLLFWIILPQARPSILAGLNQTIMMSLSMVVLASMIGAPGLGEYVLESIQTLNVGQGIQSGLSIVILAIIIDRISQAYGRTTTTNSKH</sequence>
<comment type="similarity">
    <text evidence="7">In the C-terminal section; belongs to the OsmX family.</text>
</comment>
<organism evidence="12 13">
    <name type="scientific">Acinetobacter calcoaceticus</name>
    <dbReference type="NCBI Taxonomy" id="471"/>
    <lineage>
        <taxon>Bacteria</taxon>
        <taxon>Pseudomonadati</taxon>
        <taxon>Pseudomonadota</taxon>
        <taxon>Gammaproteobacteria</taxon>
        <taxon>Moraxellales</taxon>
        <taxon>Moraxellaceae</taxon>
        <taxon>Acinetobacter</taxon>
        <taxon>Acinetobacter calcoaceticus/baumannii complex</taxon>
    </lineage>
</organism>
<keyword evidence="4 9" id="KW-0812">Transmembrane</keyword>
<evidence type="ECO:0000256" key="2">
    <source>
        <dbReference type="ARBA" id="ARBA00022448"/>
    </source>
</evidence>
<dbReference type="SUPFAM" id="SSF53850">
    <property type="entry name" value="Periplasmic binding protein-like II"/>
    <property type="match status" value="1"/>
</dbReference>
<dbReference type="SUPFAM" id="SSF161098">
    <property type="entry name" value="MetI-like"/>
    <property type="match status" value="1"/>
</dbReference>
<proteinExistence type="inferred from homology"/>
<feature type="signal peptide" evidence="10">
    <location>
        <begin position="1"/>
        <end position="19"/>
    </location>
</feature>